<name>A0A7Y2E8J7_UNCEI</name>
<gene>
    <name evidence="5" type="ORF">HKN21_07680</name>
</gene>
<sequence length="215" mass="24641">MGKSFVLVAGNIGVGKTSLTDRVGARLGWKTAFESVEDNPFLKDFYESMERWSFHLQVYFLGHRANQHRELAADPASSIADRCVYEDAHIFARVLHHLGNMSTSEYQAYKEVYALVSESLPRPDLLLYLKAPVPVLVDRIQNRGREMEKGIDGDYLSLLDQFYEEWLEHFDLCPVLTIHTENLNFVHRPEHLDTVVSAIKQKLAGREDIVFDSID</sequence>
<dbReference type="PANTHER" id="PTHR10513:SF35">
    <property type="entry name" value="DEOXYADENOSINE KINASE"/>
    <property type="match status" value="1"/>
</dbReference>
<evidence type="ECO:0000256" key="1">
    <source>
        <dbReference type="PIRSR" id="PIRSR000705-1"/>
    </source>
</evidence>
<dbReference type="PIRSF" id="PIRSF000705">
    <property type="entry name" value="DNK"/>
    <property type="match status" value="1"/>
</dbReference>
<dbReference type="EMBL" id="JABDJR010000302">
    <property type="protein sequence ID" value="NNF06625.1"/>
    <property type="molecule type" value="Genomic_DNA"/>
</dbReference>
<feature type="binding site" evidence="2">
    <location>
        <position position="46"/>
    </location>
    <ligand>
        <name>substrate</name>
    </ligand>
</feature>
<dbReference type="CDD" id="cd01673">
    <property type="entry name" value="dNK"/>
    <property type="match status" value="1"/>
</dbReference>
<dbReference type="GO" id="GO:0019136">
    <property type="term" value="F:deoxynucleoside kinase activity"/>
    <property type="evidence" value="ECO:0007669"/>
    <property type="project" value="InterPro"/>
</dbReference>
<dbReference type="GO" id="GO:0005524">
    <property type="term" value="F:ATP binding"/>
    <property type="evidence" value="ECO:0007669"/>
    <property type="project" value="UniProtKB-KW"/>
</dbReference>
<dbReference type="AlphaFoldDB" id="A0A7Y2E8J7"/>
<dbReference type="Gene3D" id="3.40.50.300">
    <property type="entry name" value="P-loop containing nucleotide triphosphate hydrolases"/>
    <property type="match status" value="1"/>
</dbReference>
<protein>
    <submittedName>
        <fullName evidence="5">Deoxynucleoside kinase</fullName>
    </submittedName>
</protein>
<evidence type="ECO:0000259" key="4">
    <source>
        <dbReference type="Pfam" id="PF01712"/>
    </source>
</evidence>
<dbReference type="GO" id="GO:0005737">
    <property type="term" value="C:cytoplasm"/>
    <property type="evidence" value="ECO:0007669"/>
    <property type="project" value="TreeGrafter"/>
</dbReference>
<reference evidence="5 6" key="1">
    <citation type="submission" date="2020-03" db="EMBL/GenBank/DDBJ databases">
        <title>Metabolic flexibility allows generalist bacteria to become dominant in a frequently disturbed ecosystem.</title>
        <authorList>
            <person name="Chen Y.-J."/>
            <person name="Leung P.M."/>
            <person name="Bay S.K."/>
            <person name="Hugenholtz P."/>
            <person name="Kessler A.J."/>
            <person name="Shelley G."/>
            <person name="Waite D.W."/>
            <person name="Cook P.L."/>
            <person name="Greening C."/>
        </authorList>
    </citation>
    <scope>NUCLEOTIDE SEQUENCE [LARGE SCALE GENOMIC DNA]</scope>
    <source>
        <strain evidence="5">SS_bin_28</strain>
    </source>
</reference>
<evidence type="ECO:0000256" key="3">
    <source>
        <dbReference type="PIRSR" id="PIRSR000705-3"/>
    </source>
</evidence>
<feature type="domain" description="Deoxynucleoside kinase" evidence="4">
    <location>
        <begin position="7"/>
        <end position="201"/>
    </location>
</feature>
<dbReference type="PANTHER" id="PTHR10513">
    <property type="entry name" value="DEOXYNUCLEOSIDE KINASE"/>
    <property type="match status" value="1"/>
</dbReference>
<keyword evidence="3" id="KW-0067">ATP-binding</keyword>
<feature type="binding site" evidence="3">
    <location>
        <begin position="10"/>
        <end position="18"/>
    </location>
    <ligand>
        <name>ATP</name>
        <dbReference type="ChEBI" id="CHEBI:30616"/>
    </ligand>
</feature>
<feature type="binding site" evidence="2">
    <location>
        <position position="82"/>
    </location>
    <ligand>
        <name>substrate</name>
    </ligand>
</feature>
<proteinExistence type="predicted"/>
<feature type="binding site" evidence="3">
    <location>
        <begin position="139"/>
        <end position="143"/>
    </location>
    <ligand>
        <name>ATP</name>
        <dbReference type="ChEBI" id="CHEBI:30616"/>
    </ligand>
</feature>
<evidence type="ECO:0000313" key="5">
    <source>
        <dbReference type="EMBL" id="NNF06625.1"/>
    </source>
</evidence>
<dbReference type="InterPro" id="IPR027417">
    <property type="entry name" value="P-loop_NTPase"/>
</dbReference>
<comment type="caution">
    <text evidence="5">The sequence shown here is derived from an EMBL/GenBank/DDBJ whole genome shotgun (WGS) entry which is preliminary data.</text>
</comment>
<feature type="binding site" evidence="2">
    <location>
        <position position="34"/>
    </location>
    <ligand>
        <name>substrate</name>
    </ligand>
</feature>
<feature type="active site" description="Proton acceptor" evidence="1">
    <location>
        <position position="81"/>
    </location>
</feature>
<keyword evidence="5" id="KW-0808">Transferase</keyword>
<dbReference type="Pfam" id="PF01712">
    <property type="entry name" value="dNK"/>
    <property type="match status" value="1"/>
</dbReference>
<evidence type="ECO:0000256" key="2">
    <source>
        <dbReference type="PIRSR" id="PIRSR000705-2"/>
    </source>
</evidence>
<feature type="binding site" evidence="2">
    <location>
        <position position="87"/>
    </location>
    <ligand>
        <name>substrate</name>
    </ligand>
</feature>
<dbReference type="InterPro" id="IPR050566">
    <property type="entry name" value="Deoxyribonucleoside_kinase"/>
</dbReference>
<organism evidence="5 6">
    <name type="scientific">Eiseniibacteriota bacterium</name>
    <dbReference type="NCBI Taxonomy" id="2212470"/>
    <lineage>
        <taxon>Bacteria</taxon>
        <taxon>Candidatus Eiseniibacteriota</taxon>
    </lineage>
</organism>
<keyword evidence="3" id="KW-0547">Nucleotide-binding</keyword>
<dbReference type="InterPro" id="IPR031314">
    <property type="entry name" value="DNK_dom"/>
</dbReference>
<feature type="binding site" evidence="2">
    <location>
        <position position="148"/>
    </location>
    <ligand>
        <name>substrate</name>
    </ligand>
</feature>
<keyword evidence="5" id="KW-0418">Kinase</keyword>
<dbReference type="SUPFAM" id="SSF52540">
    <property type="entry name" value="P-loop containing nucleoside triphosphate hydrolases"/>
    <property type="match status" value="1"/>
</dbReference>
<dbReference type="Proteomes" id="UP000547674">
    <property type="component" value="Unassembled WGS sequence"/>
</dbReference>
<accession>A0A7Y2E8J7</accession>
<feature type="binding site" evidence="2">
    <location>
        <position position="57"/>
    </location>
    <ligand>
        <name>substrate</name>
    </ligand>
</feature>
<dbReference type="InterPro" id="IPR002624">
    <property type="entry name" value="DCK/DGK"/>
</dbReference>
<feature type="binding site" evidence="3">
    <location>
        <begin position="183"/>
        <end position="185"/>
    </location>
    <ligand>
        <name>ATP</name>
        <dbReference type="ChEBI" id="CHEBI:30616"/>
    </ligand>
</feature>
<evidence type="ECO:0000313" key="6">
    <source>
        <dbReference type="Proteomes" id="UP000547674"/>
    </source>
</evidence>